<feature type="region of interest" description="Disordered" evidence="5">
    <location>
        <begin position="222"/>
        <end position="281"/>
    </location>
</feature>
<feature type="region of interest" description="Disordered" evidence="5">
    <location>
        <begin position="1185"/>
        <end position="1245"/>
    </location>
</feature>
<feature type="compositionally biased region" description="Basic and acidic residues" evidence="5">
    <location>
        <begin position="842"/>
        <end position="865"/>
    </location>
</feature>
<evidence type="ECO:0000256" key="3">
    <source>
        <dbReference type="ARBA" id="ARBA00022833"/>
    </source>
</evidence>
<evidence type="ECO:0000256" key="4">
    <source>
        <dbReference type="PROSITE-ProRule" id="PRU00322"/>
    </source>
</evidence>
<comment type="caution">
    <text evidence="7">The sequence shown here is derived from an EMBL/GenBank/DDBJ whole genome shotgun (WGS) entry which is preliminary data.</text>
</comment>
<feature type="region of interest" description="Disordered" evidence="5">
    <location>
        <begin position="1280"/>
        <end position="1349"/>
    </location>
</feature>
<feature type="domain" description="RanBP2-type" evidence="6">
    <location>
        <begin position="518"/>
        <end position="548"/>
    </location>
</feature>
<feature type="region of interest" description="Disordered" evidence="5">
    <location>
        <begin position="1092"/>
        <end position="1142"/>
    </location>
</feature>
<accession>A0A9W8LMJ6</accession>
<name>A0A9W8LMJ6_9FUNG</name>
<evidence type="ECO:0000313" key="7">
    <source>
        <dbReference type="EMBL" id="KAJ2785017.1"/>
    </source>
</evidence>
<sequence length="1436" mass="149642">MTSLSASLNDLCLDDTDSWNSVADVLLEALQVSSEELRASQKLLGKHVAQYVKIQTKQEEVKRIIETATSAIASPNATINDGLDPLQRECRKSLLNLYGHVSNTLDDIEVVLDDRVKPIETFNGSLSIDRKLCDLSQRLSEKNYELDQLSSSLDLLKIGKSADDAREAIQSSGLPSDVPCSSIPAVLPAASPLTAAQGTPWSPEDLPFSTPVAARRNRGFGLREEDLYTSSNPVSARAPTSPEKTSEEPKSPVAAPGSHSHPLFSKSKVRELVPRSHKVNRKASMALDDTSLDNTNLTDSEFSSSAMYLQVRQQRQMVRDLLTNSHRAAPVVRTPNANASVASSAVPVQNVAMPNLERYVGAFGKLKITKRVPTPEPVVPAPNAGASFGSVPSFGGGFNPTGGASLFGSGPATGSGFGGPLSSSHAMTSAPPANGQFTSFVPPPGAPPMAQGFRPTFGAAPASGQTLPNPASISFGSDEKWVCDTCLVPNQPSAKICVACDGFGSTAGTSATPAPAASNDLKWRCDMCLIENPPTTKICLACETPNSNTLDVSAGAAATPPSPLFGGKLMPTVLFGNSSGASTRTTAFSLGDLGEISTIGSGGQAMTAFIPPSNTRSAPTQPEYNSESDAGDTVDTDASEGYSDTGDDEAAHSCGSSEYSYDGDGDHVSGEVGEPDAEDAASNGSWEEYDSHGQGSDSADTTDSDEHPHVQESDVESENDAEVPKDPRVSYNVDSGSKKDAEVPTEEDGSEAGSQKEVDGIEPEPTTDPSVVSAVEPIADAEADGEIPVISETKPEDIPEPTPEPESATVPEESTAEPDNGHSAGTEASVPAMPAVTAADVDGVHKDDSGSKVDVGDNAESKDIEPVPSEPQTQSISEPEKNAGAESTPELDTDSKEVGAEADKPHVELNDELGAVPQETEAETDELHTESNDKHRTEAEREANTSPASVTKDATEDKARSTEGSSDILEEPVIVSASDAASQSSKINDDDDLGVLSADDKDDGDDKLAATVPKSSEVDHGHDSDGFVHISQLASSNESKEDVSIGSEFMSVVEAQSAAPFDLDGMVKLIGGASIEDVVSYALDSITSASRAVEEEYDTAKVTPPQDEATTDHEHGDLSPASDSVPEDTADNAPVPDGFELLSRPESIVDAAIFDSQDAALSDNENKDSFGVGDIAARLTDAAATATSDKDEDSDDLIFNTSPPASPYLDLANDSESGSESDSVSIKDLKTKSEPESKPLSDIAQGAASFFQPGKFGSIGSGSSSFFRSGTGAFANVGKSTIAGTQQPSSGGIPSALTRSDAPIPEFGKNLGRPAFGVSSMSNTKPAKSRESSPGVSGVSGQMGPGFSARANASFNAFASYARNVGSVAEDEPSPVSPHVASISSVPRDKPKTSPPAEARNDRPNRNDDPLRHLIEGSDDEGRADPTNQDLDYDSD</sequence>
<dbReference type="Gene3D" id="4.10.1060.10">
    <property type="entry name" value="Zinc finger, RanBP2-type"/>
    <property type="match status" value="2"/>
</dbReference>
<evidence type="ECO:0000256" key="2">
    <source>
        <dbReference type="ARBA" id="ARBA00022771"/>
    </source>
</evidence>
<feature type="compositionally biased region" description="Acidic residues" evidence="5">
    <location>
        <begin position="629"/>
        <end position="638"/>
    </location>
</feature>
<protein>
    <recommendedName>
        <fullName evidence="6">RanBP2-type domain-containing protein</fullName>
    </recommendedName>
</protein>
<feature type="compositionally biased region" description="Basic and acidic residues" evidence="5">
    <location>
        <begin position="1225"/>
        <end position="1239"/>
    </location>
</feature>
<dbReference type="InterPro" id="IPR036443">
    <property type="entry name" value="Znf_RanBP2_sf"/>
</dbReference>
<evidence type="ECO:0000259" key="6">
    <source>
        <dbReference type="PROSITE" id="PS50199"/>
    </source>
</evidence>
<dbReference type="Proteomes" id="UP001140172">
    <property type="component" value="Unassembled WGS sequence"/>
</dbReference>
<keyword evidence="1" id="KW-0479">Metal-binding</keyword>
<feature type="compositionally biased region" description="Basic and acidic residues" evidence="5">
    <location>
        <begin position="1016"/>
        <end position="1025"/>
    </location>
</feature>
<keyword evidence="3" id="KW-0862">Zinc</keyword>
<feature type="compositionally biased region" description="Polar residues" evidence="5">
    <location>
        <begin position="612"/>
        <end position="628"/>
    </location>
</feature>
<gene>
    <name evidence="7" type="ORF">GGI15_002058</name>
</gene>
<dbReference type="EMBL" id="JANBUM010000098">
    <property type="protein sequence ID" value="KAJ2785017.1"/>
    <property type="molecule type" value="Genomic_DNA"/>
</dbReference>
<evidence type="ECO:0000256" key="1">
    <source>
        <dbReference type="ARBA" id="ARBA00022723"/>
    </source>
</evidence>
<evidence type="ECO:0000313" key="8">
    <source>
        <dbReference type="Proteomes" id="UP001140172"/>
    </source>
</evidence>
<dbReference type="GO" id="GO:0008270">
    <property type="term" value="F:zinc ion binding"/>
    <property type="evidence" value="ECO:0007669"/>
    <property type="project" value="UniProtKB-KW"/>
</dbReference>
<organism evidence="7 8">
    <name type="scientific">Coemansia interrupta</name>
    <dbReference type="NCBI Taxonomy" id="1126814"/>
    <lineage>
        <taxon>Eukaryota</taxon>
        <taxon>Fungi</taxon>
        <taxon>Fungi incertae sedis</taxon>
        <taxon>Zoopagomycota</taxon>
        <taxon>Kickxellomycotina</taxon>
        <taxon>Kickxellomycetes</taxon>
        <taxon>Kickxellales</taxon>
        <taxon>Kickxellaceae</taxon>
        <taxon>Coemansia</taxon>
    </lineage>
</organism>
<dbReference type="PROSITE" id="PS50199">
    <property type="entry name" value="ZF_RANBP2_2"/>
    <property type="match status" value="2"/>
</dbReference>
<feature type="compositionally biased region" description="Basic and acidic residues" evidence="5">
    <location>
        <begin position="1399"/>
        <end position="1424"/>
    </location>
</feature>
<dbReference type="Pfam" id="PF00641">
    <property type="entry name" value="Zn_ribbon_RanBP"/>
    <property type="match status" value="2"/>
</dbReference>
<dbReference type="PROSITE" id="PS01358">
    <property type="entry name" value="ZF_RANBP2_1"/>
    <property type="match status" value="2"/>
</dbReference>
<proteinExistence type="predicted"/>
<feature type="domain" description="RanBP2-type" evidence="6">
    <location>
        <begin position="477"/>
        <end position="506"/>
    </location>
</feature>
<keyword evidence="2 4" id="KW-0863">Zinc-finger</keyword>
<feature type="region of interest" description="Disordered" evidence="5">
    <location>
        <begin position="604"/>
        <end position="1025"/>
    </location>
</feature>
<feature type="compositionally biased region" description="Low complexity" evidence="5">
    <location>
        <begin position="1214"/>
        <end position="1224"/>
    </location>
</feature>
<feature type="region of interest" description="Disordered" evidence="5">
    <location>
        <begin position="1366"/>
        <end position="1436"/>
    </location>
</feature>
<feature type="compositionally biased region" description="Basic and acidic residues" evidence="5">
    <location>
        <begin position="893"/>
        <end position="909"/>
    </location>
</feature>
<evidence type="ECO:0000256" key="5">
    <source>
        <dbReference type="SAM" id="MobiDB-lite"/>
    </source>
</evidence>
<dbReference type="OrthoDB" id="248320at2759"/>
<feature type="compositionally biased region" description="Polar residues" evidence="5">
    <location>
        <begin position="1280"/>
        <end position="1292"/>
    </location>
</feature>
<dbReference type="InterPro" id="IPR001876">
    <property type="entry name" value="Znf_RanBP2"/>
</dbReference>
<reference evidence="7" key="1">
    <citation type="submission" date="2022-07" db="EMBL/GenBank/DDBJ databases">
        <title>Phylogenomic reconstructions and comparative analyses of Kickxellomycotina fungi.</title>
        <authorList>
            <person name="Reynolds N.K."/>
            <person name="Stajich J.E."/>
            <person name="Barry K."/>
            <person name="Grigoriev I.V."/>
            <person name="Crous P."/>
            <person name="Smith M.E."/>
        </authorList>
    </citation>
    <scope>NUCLEOTIDE SEQUENCE</scope>
    <source>
        <strain evidence="7">BCRC 34489</strain>
    </source>
</reference>
<dbReference type="SUPFAM" id="SSF90209">
    <property type="entry name" value="Ran binding protein zinc finger-like"/>
    <property type="match status" value="2"/>
</dbReference>
<keyword evidence="8" id="KW-1185">Reference proteome</keyword>
<feature type="compositionally biased region" description="Basic and acidic residues" evidence="5">
    <location>
        <begin position="925"/>
        <end position="943"/>
    </location>
</feature>
<dbReference type="SMART" id="SM00547">
    <property type="entry name" value="ZnF_RBZ"/>
    <property type="match status" value="2"/>
</dbReference>